<name>A0AAX2S2W6_HISSO</name>
<gene>
    <name evidence="1" type="ORF">E2R48_03840</name>
</gene>
<dbReference type="InterPro" id="IPR011204">
    <property type="entry name" value="Virulence_RhuM-like"/>
</dbReference>
<dbReference type="AlphaFoldDB" id="A0AAX2S2W6"/>
<accession>A0AAX2S2W6</accession>
<comment type="caution">
    <text evidence="1">The sequence shown here is derived from an EMBL/GenBank/DDBJ whole genome shotgun (WGS) entry which is preliminary data.</text>
</comment>
<reference evidence="1 2" key="1">
    <citation type="submission" date="2019-03" db="EMBL/GenBank/DDBJ databases">
        <title>Horizontal Gene Transfer Machinery in Histophilus somni.</title>
        <authorList>
            <person name="Mostafa Nazari M."/>
            <person name="Liljebjelke K."/>
        </authorList>
    </citation>
    <scope>NUCLEOTIDE SEQUENCE [LARGE SCALE GENOMIC DNA]</scope>
    <source>
        <strain evidence="1 2">UOC-EPH-KLM-04</strain>
    </source>
</reference>
<sequence length="159" mass="18919">MIDKHANADLLQMVLIYTAMPQRVYQKDVKVAKNYLNEQEIKELNRIVTMWLDFAEDQAVRKKQFFYEIGWKSETGFCNIMNVQYCKVLENQQNRGKIKSVGRIHAFSDIPTCNQRTTRRKRYCRTSQIKKKTATLPHFFLKVRCFFAIKIILLIKNFS</sequence>
<evidence type="ECO:0000313" key="2">
    <source>
        <dbReference type="Proteomes" id="UP000297565"/>
    </source>
</evidence>
<dbReference type="EMBL" id="SNRV01000005">
    <property type="protein sequence ID" value="TEW30456.1"/>
    <property type="molecule type" value="Genomic_DNA"/>
</dbReference>
<dbReference type="Proteomes" id="UP000297565">
    <property type="component" value="Unassembled WGS sequence"/>
</dbReference>
<organism evidence="1 2">
    <name type="scientific">Histophilus somni</name>
    <name type="common">Haemophilus somnus</name>
    <dbReference type="NCBI Taxonomy" id="731"/>
    <lineage>
        <taxon>Bacteria</taxon>
        <taxon>Pseudomonadati</taxon>
        <taxon>Pseudomonadota</taxon>
        <taxon>Gammaproteobacteria</taxon>
        <taxon>Pasteurellales</taxon>
        <taxon>Pasteurellaceae</taxon>
        <taxon>Histophilus</taxon>
    </lineage>
</organism>
<evidence type="ECO:0000313" key="1">
    <source>
        <dbReference type="EMBL" id="TEW30456.1"/>
    </source>
</evidence>
<proteinExistence type="predicted"/>
<dbReference type="RefSeq" id="WP_132994746.1">
    <property type="nucleotide sequence ID" value="NZ_CP186878.1"/>
</dbReference>
<protein>
    <submittedName>
        <fullName evidence="1">Uncharacterized protein</fullName>
    </submittedName>
</protein>
<dbReference type="Pfam" id="PF13310">
    <property type="entry name" value="Virulence_RhuM"/>
    <property type="match status" value="1"/>
</dbReference>